<dbReference type="InterPro" id="IPR011059">
    <property type="entry name" value="Metal-dep_hydrolase_composite"/>
</dbReference>
<dbReference type="InterPro" id="IPR051781">
    <property type="entry name" value="Metallo-dep_Hydrolase"/>
</dbReference>
<name>A0ABV3HBQ9_9ACTN</name>
<feature type="domain" description="Amidohydrolase-related" evidence="1">
    <location>
        <begin position="50"/>
        <end position="372"/>
    </location>
</feature>
<evidence type="ECO:0000259" key="1">
    <source>
        <dbReference type="Pfam" id="PF01979"/>
    </source>
</evidence>
<dbReference type="Gene3D" id="2.30.40.10">
    <property type="entry name" value="Urease, subunit C, domain 1"/>
    <property type="match status" value="1"/>
</dbReference>
<dbReference type="InterPro" id="IPR006680">
    <property type="entry name" value="Amidohydro-rel"/>
</dbReference>
<dbReference type="Pfam" id="PF01979">
    <property type="entry name" value="Amidohydro_1"/>
    <property type="match status" value="1"/>
</dbReference>
<dbReference type="PANTHER" id="PTHR43135">
    <property type="entry name" value="ALPHA-D-RIBOSE 1-METHYLPHOSPHONATE 5-TRIPHOSPHATE DIPHOSPHATASE"/>
    <property type="match status" value="1"/>
</dbReference>
<evidence type="ECO:0000313" key="3">
    <source>
        <dbReference type="Proteomes" id="UP001552427"/>
    </source>
</evidence>
<dbReference type="PANTHER" id="PTHR43135:SF3">
    <property type="entry name" value="ALPHA-D-RIBOSE 1-METHYLPHOSPHONATE 5-TRIPHOSPHATE DIPHOSPHATASE"/>
    <property type="match status" value="1"/>
</dbReference>
<keyword evidence="3" id="KW-1185">Reference proteome</keyword>
<dbReference type="Proteomes" id="UP001552427">
    <property type="component" value="Unassembled WGS sequence"/>
</dbReference>
<dbReference type="RefSeq" id="WP_364456266.1">
    <property type="nucleotide sequence ID" value="NZ_JBFARM010000009.1"/>
</dbReference>
<organism evidence="2 3">
    <name type="scientific">Nonomuraea bangladeshensis</name>
    <dbReference type="NCBI Taxonomy" id="404385"/>
    <lineage>
        <taxon>Bacteria</taxon>
        <taxon>Bacillati</taxon>
        <taxon>Actinomycetota</taxon>
        <taxon>Actinomycetes</taxon>
        <taxon>Streptosporangiales</taxon>
        <taxon>Streptosporangiaceae</taxon>
        <taxon>Nonomuraea</taxon>
    </lineage>
</organism>
<dbReference type="SUPFAM" id="SSF51338">
    <property type="entry name" value="Composite domain of metallo-dependent hydrolases"/>
    <property type="match status" value="1"/>
</dbReference>
<proteinExistence type="predicted"/>
<sequence>MLALRAPRLFDGRDLHRDRVVLVENGRVTAVTFGDPPEGAAVVELGADVTLLPGLIDCHVHLAFDASPDVLGGLERPGLAERMREAARRDLAAGVTTVRDLGDRGYLALELGMGLDGPEILAAGPPITTPRGHCWFLGGEAAGEREVRAAVRERAARGAHVVKMMVTGGEMTPGSRSHLLQYGPAELRAAAGEAHAHGLPITGHAHCAAGIAAALDAGFDSIEHCSFFTEDFYELDHALIQRLAASGVVASLTAGVAPGAPPPPPRIQARLSAALEGLSVMYAAGVRFVIGTDAGVGPPKPHGVLPYGAEMLVGAGYAPVDVLRAITSVAAETCHVDGRKGMIAPGHDADLLVVAGDPLDDITALCRPLAVYRMGRPVSGEGS</sequence>
<accession>A0ABV3HBQ9</accession>
<gene>
    <name evidence="2" type="ORF">AB0K40_30130</name>
</gene>
<protein>
    <submittedName>
        <fullName evidence="2">Amidohydrolase family protein</fullName>
    </submittedName>
</protein>
<comment type="caution">
    <text evidence="2">The sequence shown here is derived from an EMBL/GenBank/DDBJ whole genome shotgun (WGS) entry which is preliminary data.</text>
</comment>
<dbReference type="EMBL" id="JBFARM010000009">
    <property type="protein sequence ID" value="MEV4289784.1"/>
    <property type="molecule type" value="Genomic_DNA"/>
</dbReference>
<dbReference type="SUPFAM" id="SSF51556">
    <property type="entry name" value="Metallo-dependent hydrolases"/>
    <property type="match status" value="1"/>
</dbReference>
<evidence type="ECO:0000313" key="2">
    <source>
        <dbReference type="EMBL" id="MEV4289784.1"/>
    </source>
</evidence>
<dbReference type="Gene3D" id="3.20.20.140">
    <property type="entry name" value="Metal-dependent hydrolases"/>
    <property type="match status" value="1"/>
</dbReference>
<reference evidence="2 3" key="1">
    <citation type="submission" date="2024-06" db="EMBL/GenBank/DDBJ databases">
        <title>The Natural Products Discovery Center: Release of the First 8490 Sequenced Strains for Exploring Actinobacteria Biosynthetic Diversity.</title>
        <authorList>
            <person name="Kalkreuter E."/>
            <person name="Kautsar S.A."/>
            <person name="Yang D."/>
            <person name="Bader C.D."/>
            <person name="Teijaro C.N."/>
            <person name="Fluegel L."/>
            <person name="Davis C.M."/>
            <person name="Simpson J.R."/>
            <person name="Lauterbach L."/>
            <person name="Steele A.D."/>
            <person name="Gui C."/>
            <person name="Meng S."/>
            <person name="Li G."/>
            <person name="Viehrig K."/>
            <person name="Ye F."/>
            <person name="Su P."/>
            <person name="Kiefer A.F."/>
            <person name="Nichols A."/>
            <person name="Cepeda A.J."/>
            <person name="Yan W."/>
            <person name="Fan B."/>
            <person name="Jiang Y."/>
            <person name="Adhikari A."/>
            <person name="Zheng C.-J."/>
            <person name="Schuster L."/>
            <person name="Cowan T.M."/>
            <person name="Smanski M.J."/>
            <person name="Chevrette M.G."/>
            <person name="De Carvalho L.P.S."/>
            <person name="Shen B."/>
        </authorList>
    </citation>
    <scope>NUCLEOTIDE SEQUENCE [LARGE SCALE GENOMIC DNA]</scope>
    <source>
        <strain evidence="2 3">NPDC049574</strain>
    </source>
</reference>
<dbReference type="InterPro" id="IPR032466">
    <property type="entry name" value="Metal_Hydrolase"/>
</dbReference>